<accession>A0A2V1DLG7</accession>
<evidence type="ECO:0000313" key="1">
    <source>
        <dbReference type="EMBL" id="PVH98473.1"/>
    </source>
</evidence>
<sequence length="141" mass="15169">MSAQPEGPAANPRHSPRSSRTCVITTVCAGAQANQTAPYALSVAYRWLQIGYALLKISCSRRLCHRGLASRIAAAVEVAGTEPALAVAPCNSGLESILMNLGNRLIKNRLREESTDMKTIRTMALSPATRPNSFSEQEKSN</sequence>
<dbReference type="AlphaFoldDB" id="A0A2V1DLG7"/>
<proteinExistence type="predicted"/>
<dbReference type="EMBL" id="KZ805412">
    <property type="protein sequence ID" value="PVH98473.1"/>
    <property type="molecule type" value="Genomic_DNA"/>
</dbReference>
<organism evidence="1 2">
    <name type="scientific">Periconia macrospinosa</name>
    <dbReference type="NCBI Taxonomy" id="97972"/>
    <lineage>
        <taxon>Eukaryota</taxon>
        <taxon>Fungi</taxon>
        <taxon>Dikarya</taxon>
        <taxon>Ascomycota</taxon>
        <taxon>Pezizomycotina</taxon>
        <taxon>Dothideomycetes</taxon>
        <taxon>Pleosporomycetidae</taxon>
        <taxon>Pleosporales</taxon>
        <taxon>Massarineae</taxon>
        <taxon>Periconiaceae</taxon>
        <taxon>Periconia</taxon>
    </lineage>
</organism>
<gene>
    <name evidence="1" type="ORF">DM02DRAFT_657265</name>
</gene>
<dbReference type="Proteomes" id="UP000244855">
    <property type="component" value="Unassembled WGS sequence"/>
</dbReference>
<keyword evidence="2" id="KW-1185">Reference proteome</keyword>
<reference evidence="1 2" key="1">
    <citation type="journal article" date="2018" name="Sci. Rep.">
        <title>Comparative genomics provides insights into the lifestyle and reveals functional heterogeneity of dark septate endophytic fungi.</title>
        <authorList>
            <person name="Knapp D.G."/>
            <person name="Nemeth J.B."/>
            <person name="Barry K."/>
            <person name="Hainaut M."/>
            <person name="Henrissat B."/>
            <person name="Johnson J."/>
            <person name="Kuo A."/>
            <person name="Lim J.H.P."/>
            <person name="Lipzen A."/>
            <person name="Nolan M."/>
            <person name="Ohm R.A."/>
            <person name="Tamas L."/>
            <person name="Grigoriev I.V."/>
            <person name="Spatafora J.W."/>
            <person name="Nagy L.G."/>
            <person name="Kovacs G.M."/>
        </authorList>
    </citation>
    <scope>NUCLEOTIDE SEQUENCE [LARGE SCALE GENOMIC DNA]</scope>
    <source>
        <strain evidence="1 2">DSE2036</strain>
    </source>
</reference>
<protein>
    <submittedName>
        <fullName evidence="1">Uncharacterized protein</fullName>
    </submittedName>
</protein>
<evidence type="ECO:0000313" key="2">
    <source>
        <dbReference type="Proteomes" id="UP000244855"/>
    </source>
</evidence>
<name>A0A2V1DLG7_9PLEO</name>